<comment type="caution">
    <text evidence="9">The sequence shown here is derived from an EMBL/GenBank/DDBJ whole genome shotgun (WGS) entry which is preliminary data.</text>
</comment>
<dbReference type="PANTHER" id="PTHR24276">
    <property type="entry name" value="POLYSERASE-RELATED"/>
    <property type="match status" value="1"/>
</dbReference>
<evidence type="ECO:0000256" key="7">
    <source>
        <dbReference type="SAM" id="SignalP"/>
    </source>
</evidence>
<organism evidence="9 10">
    <name type="scientific">Molorchus minor</name>
    <dbReference type="NCBI Taxonomy" id="1323400"/>
    <lineage>
        <taxon>Eukaryota</taxon>
        <taxon>Metazoa</taxon>
        <taxon>Ecdysozoa</taxon>
        <taxon>Arthropoda</taxon>
        <taxon>Hexapoda</taxon>
        <taxon>Insecta</taxon>
        <taxon>Pterygota</taxon>
        <taxon>Neoptera</taxon>
        <taxon>Endopterygota</taxon>
        <taxon>Coleoptera</taxon>
        <taxon>Polyphaga</taxon>
        <taxon>Cucujiformia</taxon>
        <taxon>Chrysomeloidea</taxon>
        <taxon>Cerambycidae</taxon>
        <taxon>Lamiinae</taxon>
        <taxon>Monochamini</taxon>
        <taxon>Molorchus</taxon>
    </lineage>
</organism>
<dbReference type="Proteomes" id="UP001162164">
    <property type="component" value="Unassembled WGS sequence"/>
</dbReference>
<dbReference type="PROSITE" id="PS00134">
    <property type="entry name" value="TRYPSIN_HIS"/>
    <property type="match status" value="1"/>
</dbReference>
<evidence type="ECO:0000256" key="3">
    <source>
        <dbReference type="ARBA" id="ARBA00022801"/>
    </source>
</evidence>
<dbReference type="Pfam" id="PF00089">
    <property type="entry name" value="Trypsin"/>
    <property type="match status" value="1"/>
</dbReference>
<name>A0ABQ9IT16_9CUCU</name>
<evidence type="ECO:0000259" key="8">
    <source>
        <dbReference type="PROSITE" id="PS50240"/>
    </source>
</evidence>
<dbReference type="SUPFAM" id="SSF50494">
    <property type="entry name" value="Trypsin-like serine proteases"/>
    <property type="match status" value="1"/>
</dbReference>
<comment type="similarity">
    <text evidence="1">Belongs to the peptidase S1 family.</text>
</comment>
<dbReference type="InterPro" id="IPR050430">
    <property type="entry name" value="Peptidase_S1"/>
</dbReference>
<protein>
    <recommendedName>
        <fullName evidence="8">Peptidase S1 domain-containing protein</fullName>
    </recommendedName>
</protein>
<gene>
    <name evidence="9" type="ORF">NQ317_001269</name>
</gene>
<feature type="signal peptide" evidence="7">
    <location>
        <begin position="1"/>
        <end position="17"/>
    </location>
</feature>
<evidence type="ECO:0000256" key="1">
    <source>
        <dbReference type="ARBA" id="ARBA00007664"/>
    </source>
</evidence>
<reference evidence="9" key="1">
    <citation type="journal article" date="2023" name="Insect Mol. Biol.">
        <title>Genome sequencing provides insights into the evolution of gene families encoding plant cell wall-degrading enzymes in longhorned beetles.</title>
        <authorList>
            <person name="Shin N.R."/>
            <person name="Okamura Y."/>
            <person name="Kirsch R."/>
            <person name="Pauchet Y."/>
        </authorList>
    </citation>
    <scope>NUCLEOTIDE SEQUENCE</scope>
    <source>
        <strain evidence="9">MMC_N1</strain>
    </source>
</reference>
<dbReference type="InterPro" id="IPR009003">
    <property type="entry name" value="Peptidase_S1_PA"/>
</dbReference>
<dbReference type="InterPro" id="IPR033116">
    <property type="entry name" value="TRYPSIN_SER"/>
</dbReference>
<feature type="chain" id="PRO_5045989787" description="Peptidase S1 domain-containing protein" evidence="7">
    <location>
        <begin position="18"/>
        <end position="261"/>
    </location>
</feature>
<dbReference type="PANTHER" id="PTHR24276:SF98">
    <property type="entry name" value="FI18310P1-RELATED"/>
    <property type="match status" value="1"/>
</dbReference>
<dbReference type="InterPro" id="IPR001314">
    <property type="entry name" value="Peptidase_S1A"/>
</dbReference>
<keyword evidence="4 6" id="KW-0720">Serine protease</keyword>
<dbReference type="EMBL" id="JAPWTJ010002741">
    <property type="protein sequence ID" value="KAJ8964695.1"/>
    <property type="molecule type" value="Genomic_DNA"/>
</dbReference>
<evidence type="ECO:0000313" key="9">
    <source>
        <dbReference type="EMBL" id="KAJ8964695.1"/>
    </source>
</evidence>
<dbReference type="PRINTS" id="PR00722">
    <property type="entry name" value="CHYMOTRYPSIN"/>
</dbReference>
<dbReference type="PROSITE" id="PS00135">
    <property type="entry name" value="TRYPSIN_SER"/>
    <property type="match status" value="1"/>
</dbReference>
<evidence type="ECO:0000256" key="5">
    <source>
        <dbReference type="ARBA" id="ARBA00023157"/>
    </source>
</evidence>
<evidence type="ECO:0000256" key="2">
    <source>
        <dbReference type="ARBA" id="ARBA00022670"/>
    </source>
</evidence>
<keyword evidence="3 6" id="KW-0378">Hydrolase</keyword>
<keyword evidence="2 6" id="KW-0645">Protease</keyword>
<dbReference type="PROSITE" id="PS50240">
    <property type="entry name" value="TRYPSIN_DOM"/>
    <property type="match status" value="1"/>
</dbReference>
<dbReference type="SMART" id="SM00020">
    <property type="entry name" value="Tryp_SPc"/>
    <property type="match status" value="1"/>
</dbReference>
<keyword evidence="5" id="KW-1015">Disulfide bond</keyword>
<dbReference type="Gene3D" id="2.40.10.10">
    <property type="entry name" value="Trypsin-like serine proteases"/>
    <property type="match status" value="2"/>
</dbReference>
<evidence type="ECO:0000256" key="6">
    <source>
        <dbReference type="RuleBase" id="RU363034"/>
    </source>
</evidence>
<dbReference type="CDD" id="cd00190">
    <property type="entry name" value="Tryp_SPc"/>
    <property type="match status" value="1"/>
</dbReference>
<evidence type="ECO:0000313" key="10">
    <source>
        <dbReference type="Proteomes" id="UP001162164"/>
    </source>
</evidence>
<keyword evidence="7" id="KW-0732">Signal</keyword>
<proteinExistence type="inferred from homology"/>
<evidence type="ECO:0000256" key="4">
    <source>
        <dbReference type="ARBA" id="ARBA00022825"/>
    </source>
</evidence>
<dbReference type="InterPro" id="IPR043504">
    <property type="entry name" value="Peptidase_S1_PA_chymotrypsin"/>
</dbReference>
<feature type="domain" description="Peptidase S1" evidence="8">
    <location>
        <begin position="47"/>
        <end position="260"/>
    </location>
</feature>
<accession>A0ABQ9IT16</accession>
<keyword evidence="10" id="KW-1185">Reference proteome</keyword>
<dbReference type="InterPro" id="IPR018114">
    <property type="entry name" value="TRYPSIN_HIS"/>
</dbReference>
<sequence>MKVALVWLFALLGCVLAIPNLDWSKIEPLDVHVEPSPNAPVYANPRVIGGVEAQPGQFPYQAALIINLGSFCGGILISNQWVLSAAHCTVNALIVQVILGAHNVNQAEANQVAVTTTRVTNHPQYNTPTQLANDVSIIELPSPRDPEHVHPTDPDSPSKRWYFRGSDSYSERLGQVDLTVLTNQACANSYNIVIDSHICTSGAGVNWNVGACNGDSGGPLVVGNTVVGIVSFGSSQCAGGNPTAYARVSSFANWINQVTGV</sequence>
<dbReference type="InterPro" id="IPR001254">
    <property type="entry name" value="Trypsin_dom"/>
</dbReference>